<evidence type="ECO:0000256" key="2">
    <source>
        <dbReference type="ARBA" id="ARBA00009063"/>
    </source>
</evidence>
<feature type="coiled-coil region" evidence="6">
    <location>
        <begin position="208"/>
        <end position="268"/>
    </location>
</feature>
<feature type="transmembrane region" description="Helical" evidence="8">
    <location>
        <begin position="400"/>
        <end position="424"/>
    </location>
</feature>
<keyword evidence="6" id="KW-0175">Coiled coil</keyword>
<evidence type="ECO:0000256" key="8">
    <source>
        <dbReference type="SAM" id="Phobius"/>
    </source>
</evidence>
<gene>
    <name evidence="10" type="ORF">F503_00981</name>
</gene>
<dbReference type="Pfam" id="PF05739">
    <property type="entry name" value="SNARE"/>
    <property type="match status" value="1"/>
</dbReference>
<evidence type="ECO:0000256" key="7">
    <source>
        <dbReference type="SAM" id="MobiDB-lite"/>
    </source>
</evidence>
<name>S3CNV2_OPHP1</name>
<keyword evidence="5 8" id="KW-0472">Membrane</keyword>
<dbReference type="SUPFAM" id="SSF47661">
    <property type="entry name" value="t-snare proteins"/>
    <property type="match status" value="1"/>
</dbReference>
<keyword evidence="3 8" id="KW-0812">Transmembrane</keyword>
<dbReference type="GO" id="GO:0006887">
    <property type="term" value="P:exocytosis"/>
    <property type="evidence" value="ECO:0007669"/>
    <property type="project" value="TreeGrafter"/>
</dbReference>
<evidence type="ECO:0000313" key="10">
    <source>
        <dbReference type="EMBL" id="EPE08198.1"/>
    </source>
</evidence>
<feature type="compositionally biased region" description="Basic and acidic residues" evidence="7">
    <location>
        <begin position="48"/>
        <end position="74"/>
    </location>
</feature>
<dbReference type="GO" id="GO:0048278">
    <property type="term" value="P:vesicle docking"/>
    <property type="evidence" value="ECO:0007669"/>
    <property type="project" value="TreeGrafter"/>
</dbReference>
<proteinExistence type="inferred from homology"/>
<dbReference type="Proteomes" id="UP000016923">
    <property type="component" value="Unassembled WGS sequence"/>
</dbReference>
<dbReference type="PROSITE" id="PS50192">
    <property type="entry name" value="T_SNARE"/>
    <property type="match status" value="1"/>
</dbReference>
<dbReference type="Gene3D" id="1.20.58.70">
    <property type="match status" value="1"/>
</dbReference>
<reference evidence="10 11" key="1">
    <citation type="journal article" date="2013" name="BMC Genomics">
        <title>The genome and transcriptome of the pine saprophyte Ophiostoma piceae, and a comparison with the bark beetle-associated pine pathogen Grosmannia clavigera.</title>
        <authorList>
            <person name="Haridas S."/>
            <person name="Wang Y."/>
            <person name="Lim L."/>
            <person name="Massoumi Alamouti S."/>
            <person name="Jackman S."/>
            <person name="Docking R."/>
            <person name="Robertson G."/>
            <person name="Birol I."/>
            <person name="Bohlmann J."/>
            <person name="Breuil C."/>
        </authorList>
    </citation>
    <scope>NUCLEOTIDE SEQUENCE [LARGE SCALE GENOMIC DNA]</scope>
    <source>
        <strain evidence="10 11">UAMH 11346</strain>
    </source>
</reference>
<dbReference type="InterPro" id="IPR010989">
    <property type="entry name" value="SNARE"/>
</dbReference>
<comment type="similarity">
    <text evidence="2">Belongs to the syntaxin family.</text>
</comment>
<comment type="subcellular location">
    <subcellularLocation>
        <location evidence="1">Membrane</location>
        <topology evidence="1">Single-pass type IV membrane protein</topology>
    </subcellularLocation>
</comment>
<feature type="compositionally biased region" description="Basic and acidic residues" evidence="7">
    <location>
        <begin position="81"/>
        <end position="90"/>
    </location>
</feature>
<evidence type="ECO:0000256" key="1">
    <source>
        <dbReference type="ARBA" id="ARBA00004211"/>
    </source>
</evidence>
<evidence type="ECO:0000313" key="11">
    <source>
        <dbReference type="Proteomes" id="UP000016923"/>
    </source>
</evidence>
<protein>
    <submittedName>
        <fullName evidence="10">Syntaxin-like protein psy1</fullName>
    </submittedName>
</protein>
<dbReference type="GO" id="GO:0006906">
    <property type="term" value="P:vesicle fusion"/>
    <property type="evidence" value="ECO:0007669"/>
    <property type="project" value="TreeGrafter"/>
</dbReference>
<sequence length="427" mass="47645">MWTGVPVVTCPILRSFRQRQIRGSPVRKLLVSCSSLPAVAVAPSATPEPRRNKTGFNRDGDATNGKKSETRRSDGPVAQETEEKTHDFHTARAIRSGLTIPRFATSLPSGTMAYNQYQGQQAPNPYEQYQGNPYEQAPGAENGYGQEQHELQQYGQPQAAAGAPVMTQQEYLTQVSNVRGEIRSLTTSVQTIGSLHQRSLGGNDPSAAQQLEQLVADTQVKNTQIRNQLRLLQRDCERTSDNTHALKKRQFETLNNDFKRELQGYMNEEKVYRDRYREQISRQYLIVNPDATQEELSRAADADWGNEGIFKTALQTNRSGQAAAVLGAVRARHNELQGIEQSIIELNGMFVDLDNLVVQQDPVFARTEEQTQGAVQNLDNANKQVKQATDHARRRRKLKWWCLLVVVLIILAVALGVGLGIGVAKNK</sequence>
<dbReference type="HOGENOM" id="CLU_042423_0_0_1"/>
<dbReference type="VEuPathDB" id="FungiDB:F503_00981"/>
<dbReference type="OMA" id="PARIFIQ"/>
<evidence type="ECO:0000256" key="6">
    <source>
        <dbReference type="SAM" id="Coils"/>
    </source>
</evidence>
<feature type="coiled-coil region" evidence="6">
    <location>
        <begin position="364"/>
        <end position="395"/>
    </location>
</feature>
<dbReference type="PANTHER" id="PTHR19957">
    <property type="entry name" value="SYNTAXIN"/>
    <property type="match status" value="1"/>
</dbReference>
<evidence type="ECO:0000256" key="3">
    <source>
        <dbReference type="ARBA" id="ARBA00022692"/>
    </source>
</evidence>
<dbReference type="GO" id="GO:0005886">
    <property type="term" value="C:plasma membrane"/>
    <property type="evidence" value="ECO:0007669"/>
    <property type="project" value="TreeGrafter"/>
</dbReference>
<keyword evidence="11" id="KW-1185">Reference proteome</keyword>
<evidence type="ECO:0000259" key="9">
    <source>
        <dbReference type="PROSITE" id="PS50192"/>
    </source>
</evidence>
<organism evidence="10 11">
    <name type="scientific">Ophiostoma piceae (strain UAMH 11346)</name>
    <name type="common">Sap stain fungus</name>
    <dbReference type="NCBI Taxonomy" id="1262450"/>
    <lineage>
        <taxon>Eukaryota</taxon>
        <taxon>Fungi</taxon>
        <taxon>Dikarya</taxon>
        <taxon>Ascomycota</taxon>
        <taxon>Pezizomycotina</taxon>
        <taxon>Sordariomycetes</taxon>
        <taxon>Sordariomycetidae</taxon>
        <taxon>Ophiostomatales</taxon>
        <taxon>Ophiostomataceae</taxon>
        <taxon>Ophiostoma</taxon>
    </lineage>
</organism>
<dbReference type="GO" id="GO:0031201">
    <property type="term" value="C:SNARE complex"/>
    <property type="evidence" value="ECO:0007669"/>
    <property type="project" value="TreeGrafter"/>
</dbReference>
<dbReference type="InterPro" id="IPR045242">
    <property type="entry name" value="Syntaxin"/>
</dbReference>
<evidence type="ECO:0000256" key="4">
    <source>
        <dbReference type="ARBA" id="ARBA00022989"/>
    </source>
</evidence>
<dbReference type="AlphaFoldDB" id="S3CNV2"/>
<dbReference type="PANTHER" id="PTHR19957:SF307">
    <property type="entry name" value="PROTEIN SSO1-RELATED"/>
    <property type="match status" value="1"/>
</dbReference>
<keyword evidence="4 8" id="KW-1133">Transmembrane helix</keyword>
<dbReference type="EMBL" id="KE148149">
    <property type="protein sequence ID" value="EPE08198.1"/>
    <property type="molecule type" value="Genomic_DNA"/>
</dbReference>
<dbReference type="SMART" id="SM00397">
    <property type="entry name" value="t_SNARE"/>
    <property type="match status" value="1"/>
</dbReference>
<dbReference type="GO" id="GO:0000149">
    <property type="term" value="F:SNARE binding"/>
    <property type="evidence" value="ECO:0007669"/>
    <property type="project" value="TreeGrafter"/>
</dbReference>
<dbReference type="GO" id="GO:0012505">
    <property type="term" value="C:endomembrane system"/>
    <property type="evidence" value="ECO:0007669"/>
    <property type="project" value="TreeGrafter"/>
</dbReference>
<feature type="region of interest" description="Disordered" evidence="7">
    <location>
        <begin position="40"/>
        <end position="93"/>
    </location>
</feature>
<dbReference type="Pfam" id="PF00804">
    <property type="entry name" value="Syntaxin"/>
    <property type="match status" value="1"/>
</dbReference>
<dbReference type="OrthoDB" id="10255013at2759"/>
<dbReference type="STRING" id="1262450.S3CNV2"/>
<dbReference type="GO" id="GO:0006886">
    <property type="term" value="P:intracellular protein transport"/>
    <property type="evidence" value="ECO:0007669"/>
    <property type="project" value="TreeGrafter"/>
</dbReference>
<accession>S3CNV2</accession>
<dbReference type="InterPro" id="IPR000727">
    <property type="entry name" value="T_SNARE_dom"/>
</dbReference>
<dbReference type="eggNOG" id="KOG0810">
    <property type="taxonomic scope" value="Eukaryota"/>
</dbReference>
<evidence type="ECO:0000256" key="5">
    <source>
        <dbReference type="ARBA" id="ARBA00023136"/>
    </source>
</evidence>
<dbReference type="CDD" id="cd15849">
    <property type="entry name" value="SNARE_Sso1"/>
    <property type="match status" value="1"/>
</dbReference>
<dbReference type="GO" id="GO:0005484">
    <property type="term" value="F:SNAP receptor activity"/>
    <property type="evidence" value="ECO:0007669"/>
    <property type="project" value="TreeGrafter"/>
</dbReference>
<dbReference type="InterPro" id="IPR006011">
    <property type="entry name" value="Syntaxin_N"/>
</dbReference>
<feature type="domain" description="T-SNARE coiled-coil homology" evidence="9">
    <location>
        <begin position="326"/>
        <end position="388"/>
    </location>
</feature>
<dbReference type="SMART" id="SM00503">
    <property type="entry name" value="SynN"/>
    <property type="match status" value="1"/>
</dbReference>